<comment type="subcellular location">
    <subcellularLocation>
        <location evidence="1 8">Cell membrane</location>
        <topology evidence="1 8">Multi-pass membrane protein</topology>
    </subcellularLocation>
</comment>
<keyword evidence="4 8" id="KW-1133">Transmembrane helix</keyword>
<evidence type="ECO:0000313" key="9">
    <source>
        <dbReference type="Proteomes" id="UP000695000"/>
    </source>
</evidence>
<keyword evidence="6 8" id="KW-0675">Receptor</keyword>
<keyword evidence="2 8" id="KW-1003">Cell membrane</keyword>
<evidence type="ECO:0000256" key="7">
    <source>
        <dbReference type="ARBA" id="ARBA00023224"/>
    </source>
</evidence>
<reference evidence="10" key="1">
    <citation type="submission" date="2025-08" db="UniProtKB">
        <authorList>
            <consortium name="RefSeq"/>
        </authorList>
    </citation>
    <scope>IDENTIFICATION</scope>
    <source>
        <tissue evidence="10">Whole Larva</tissue>
    </source>
</reference>
<proteinExistence type="inferred from homology"/>
<evidence type="ECO:0000256" key="4">
    <source>
        <dbReference type="ARBA" id="ARBA00022989"/>
    </source>
</evidence>
<keyword evidence="5 8" id="KW-0472">Membrane</keyword>
<feature type="transmembrane region" description="Helical" evidence="8">
    <location>
        <begin position="367"/>
        <end position="385"/>
    </location>
</feature>
<dbReference type="RefSeq" id="XP_017773516.1">
    <property type="nucleotide sequence ID" value="XM_017918027.1"/>
</dbReference>
<gene>
    <name evidence="10" type="primary">LOC108560471</name>
</gene>
<keyword evidence="9" id="KW-1185">Reference proteome</keyword>
<keyword evidence="3 8" id="KW-0812">Transmembrane</keyword>
<dbReference type="Pfam" id="PF08395">
    <property type="entry name" value="7tm_7"/>
    <property type="match status" value="1"/>
</dbReference>
<dbReference type="GeneID" id="108560471"/>
<feature type="transmembrane region" description="Helical" evidence="8">
    <location>
        <begin position="59"/>
        <end position="77"/>
    </location>
</feature>
<evidence type="ECO:0000256" key="6">
    <source>
        <dbReference type="ARBA" id="ARBA00023170"/>
    </source>
</evidence>
<evidence type="ECO:0000256" key="5">
    <source>
        <dbReference type="ARBA" id="ARBA00023136"/>
    </source>
</evidence>
<feature type="transmembrane region" description="Helical" evidence="8">
    <location>
        <begin position="147"/>
        <end position="168"/>
    </location>
</feature>
<feature type="transmembrane region" description="Helical" evidence="8">
    <location>
        <begin position="89"/>
        <end position="111"/>
    </location>
</feature>
<keyword evidence="7 8" id="KW-0807">Transducer</keyword>
<dbReference type="Proteomes" id="UP000695000">
    <property type="component" value="Unplaced"/>
</dbReference>
<dbReference type="PANTHER" id="PTHR21143:SF104">
    <property type="entry name" value="GUSTATORY RECEPTOR 8A-RELATED"/>
    <property type="match status" value="1"/>
</dbReference>
<dbReference type="PANTHER" id="PTHR21143">
    <property type="entry name" value="INVERTEBRATE GUSTATORY RECEPTOR"/>
    <property type="match status" value="1"/>
</dbReference>
<feature type="transmembrane region" description="Helical" evidence="8">
    <location>
        <begin position="28"/>
        <end position="47"/>
    </location>
</feature>
<accession>A0ABM1MG16</accession>
<evidence type="ECO:0000256" key="2">
    <source>
        <dbReference type="ARBA" id="ARBA00022475"/>
    </source>
</evidence>
<dbReference type="InterPro" id="IPR013604">
    <property type="entry name" value="7TM_chemorcpt"/>
</dbReference>
<sequence>MNSEWIAISIAFIQFIQGSKMEGNQSLWLLKPIYFITTILAITPGYSFVQNAPLSISKFYGYVFIALLLSAISYSLYGRIKYFGVSDIATYVFLSFISYAGLSLANLSACVNIKLRKGNKLINLLQGFVDIDKKLNRIPPKEIRYKFYLELCIYYVILLIYTCYDEMYKIFLFGRSFEFYLFLRKSQIFLSLSLAMLIHSLVINFRYRFACLNEMLQSCALRKSKHGNMDTITVCFIKLTQMVDVFNEIFGWQLLYLAVNFVLGLLHIINGAIIEISKMPISDIPIHFWLNLGLYLISILILCVPLASSCNAAEEESQQTAIWCYSIISTLGGRRELAEVRKDLIMLASINTSHYSAAGFFDVNHTMLFTLFGSVTSYLIVLIQLKDMKI</sequence>
<comment type="function">
    <text evidence="8">Gustatory receptor which mediates acceptance or avoidance behavior, depending on its substrates.</text>
</comment>
<evidence type="ECO:0000256" key="1">
    <source>
        <dbReference type="ARBA" id="ARBA00004651"/>
    </source>
</evidence>
<evidence type="ECO:0000313" key="10">
    <source>
        <dbReference type="RefSeq" id="XP_017773516.1"/>
    </source>
</evidence>
<feature type="transmembrane region" description="Helical" evidence="8">
    <location>
        <begin position="188"/>
        <end position="207"/>
    </location>
</feature>
<protein>
    <recommendedName>
        <fullName evidence="8">Gustatory receptor</fullName>
    </recommendedName>
</protein>
<name>A0ABM1MG16_NICVS</name>
<feature type="transmembrane region" description="Helical" evidence="8">
    <location>
        <begin position="286"/>
        <end position="307"/>
    </location>
</feature>
<organism evidence="9 10">
    <name type="scientific">Nicrophorus vespilloides</name>
    <name type="common">Boreal carrion beetle</name>
    <dbReference type="NCBI Taxonomy" id="110193"/>
    <lineage>
        <taxon>Eukaryota</taxon>
        <taxon>Metazoa</taxon>
        <taxon>Ecdysozoa</taxon>
        <taxon>Arthropoda</taxon>
        <taxon>Hexapoda</taxon>
        <taxon>Insecta</taxon>
        <taxon>Pterygota</taxon>
        <taxon>Neoptera</taxon>
        <taxon>Endopterygota</taxon>
        <taxon>Coleoptera</taxon>
        <taxon>Polyphaga</taxon>
        <taxon>Staphyliniformia</taxon>
        <taxon>Silphidae</taxon>
        <taxon>Nicrophorinae</taxon>
        <taxon>Nicrophorus</taxon>
    </lineage>
</organism>
<comment type="caution">
    <text evidence="8">Lacks conserved residue(s) required for the propagation of feature annotation.</text>
</comment>
<comment type="similarity">
    <text evidence="8">Belongs to the insect chemoreceptor superfamily. Gustatory receptor (GR) family.</text>
</comment>
<evidence type="ECO:0000256" key="8">
    <source>
        <dbReference type="RuleBase" id="RU363108"/>
    </source>
</evidence>
<evidence type="ECO:0000256" key="3">
    <source>
        <dbReference type="ARBA" id="ARBA00022692"/>
    </source>
</evidence>
<feature type="transmembrane region" description="Helical" evidence="8">
    <location>
        <begin position="254"/>
        <end position="274"/>
    </location>
</feature>